<name>A0A093W2C7_TALMA</name>
<dbReference type="InterPro" id="IPR036864">
    <property type="entry name" value="Zn2-C6_fun-type_DNA-bd_sf"/>
</dbReference>
<dbReference type="InterPro" id="IPR036380">
    <property type="entry name" value="Isochorismatase-like_sf"/>
</dbReference>
<dbReference type="GO" id="GO:0006351">
    <property type="term" value="P:DNA-templated transcription"/>
    <property type="evidence" value="ECO:0007669"/>
    <property type="project" value="InterPro"/>
</dbReference>
<feature type="compositionally biased region" description="Polar residues" evidence="8">
    <location>
        <begin position="84"/>
        <end position="95"/>
    </location>
</feature>
<dbReference type="CDD" id="cd00067">
    <property type="entry name" value="GAL4"/>
    <property type="match status" value="1"/>
</dbReference>
<proteinExistence type="inferred from homology"/>
<evidence type="ECO:0000256" key="6">
    <source>
        <dbReference type="ARBA" id="ARBA00023163"/>
    </source>
</evidence>
<dbReference type="SUPFAM" id="SSF57701">
    <property type="entry name" value="Zn2/Cys6 DNA-binding domain"/>
    <property type="match status" value="1"/>
</dbReference>
<evidence type="ECO:0000259" key="9">
    <source>
        <dbReference type="PROSITE" id="PS50048"/>
    </source>
</evidence>
<dbReference type="eggNOG" id="ENOG502SK5F">
    <property type="taxonomic scope" value="Eukaryota"/>
</dbReference>
<comment type="subcellular location">
    <subcellularLocation>
        <location evidence="1">Nucleus</location>
    </subcellularLocation>
</comment>
<dbReference type="GO" id="GO:0000981">
    <property type="term" value="F:DNA-binding transcription factor activity, RNA polymerase II-specific"/>
    <property type="evidence" value="ECO:0007669"/>
    <property type="project" value="InterPro"/>
</dbReference>
<evidence type="ECO:0000313" key="10">
    <source>
        <dbReference type="EMBL" id="KFX52996.1"/>
    </source>
</evidence>
<dbReference type="CDD" id="cd12148">
    <property type="entry name" value="fungal_TF_MHR"/>
    <property type="match status" value="1"/>
</dbReference>
<dbReference type="Pfam" id="PF04082">
    <property type="entry name" value="Fungal_trans"/>
    <property type="match status" value="1"/>
</dbReference>
<evidence type="ECO:0000256" key="1">
    <source>
        <dbReference type="ARBA" id="ARBA00004123"/>
    </source>
</evidence>
<dbReference type="InterPro" id="IPR050815">
    <property type="entry name" value="TF_fung"/>
</dbReference>
<feature type="domain" description="Zn(2)-C6 fungal-type" evidence="9">
    <location>
        <begin position="25"/>
        <end position="61"/>
    </location>
</feature>
<accession>A0A093W2C7</accession>
<dbReference type="GO" id="GO:0016787">
    <property type="term" value="F:hydrolase activity"/>
    <property type="evidence" value="ECO:0007669"/>
    <property type="project" value="UniProtKB-KW"/>
</dbReference>
<feature type="region of interest" description="Disordered" evidence="8">
    <location>
        <begin position="565"/>
        <end position="608"/>
    </location>
</feature>
<dbReference type="PANTHER" id="PTHR47338:SF5">
    <property type="entry name" value="ZN(II)2CYS6 TRANSCRIPTION FACTOR (EUROFUNG)"/>
    <property type="match status" value="1"/>
</dbReference>
<reference evidence="10" key="1">
    <citation type="journal article" date="2014" name="PLoS Genet.">
        <title>Signature Gene Expression Reveals Novel Clues to the Molecular Mechanisms of Dimorphic Transition in Penicillium marneffei.</title>
        <authorList>
            <person name="Yang E."/>
            <person name="Wang G."/>
            <person name="Cai J."/>
            <person name="Woo P.C."/>
            <person name="Lau S.K."/>
            <person name="Yuen K.-Y."/>
            <person name="Chow W.-N."/>
            <person name="Lin X."/>
        </authorList>
    </citation>
    <scope>NUCLEOTIDE SEQUENCE [LARGE SCALE GENOMIC DNA]</scope>
    <source>
        <strain evidence="10">PM1</strain>
    </source>
</reference>
<dbReference type="GO" id="GO:0008270">
    <property type="term" value="F:zinc ion binding"/>
    <property type="evidence" value="ECO:0007669"/>
    <property type="project" value="InterPro"/>
</dbReference>
<comment type="similarity">
    <text evidence="2">Belongs to the isochorismatase family.</text>
</comment>
<dbReference type="AlphaFoldDB" id="A0A093W2C7"/>
<dbReference type="Gene3D" id="3.40.50.850">
    <property type="entry name" value="Isochorismatase-like"/>
    <property type="match status" value="1"/>
</dbReference>
<dbReference type="Pfam" id="PF00857">
    <property type="entry name" value="Isochorismatase"/>
    <property type="match status" value="1"/>
</dbReference>
<keyword evidence="10" id="KW-0378">Hydrolase</keyword>
<gene>
    <name evidence="10" type="ORF">GQ26_0023630</name>
</gene>
<evidence type="ECO:0000256" key="8">
    <source>
        <dbReference type="SAM" id="MobiDB-lite"/>
    </source>
</evidence>
<keyword evidence="7" id="KW-0539">Nucleus</keyword>
<keyword evidence="6" id="KW-0804">Transcription</keyword>
<dbReference type="EMBL" id="JPOX01000002">
    <property type="protein sequence ID" value="KFX52996.1"/>
    <property type="molecule type" value="Genomic_DNA"/>
</dbReference>
<dbReference type="InterPro" id="IPR007219">
    <property type="entry name" value="XnlR_reg_dom"/>
</dbReference>
<comment type="caution">
    <text evidence="10">The sequence shown here is derived from an EMBL/GenBank/DDBJ whole genome shotgun (WGS) entry which is preliminary data.</text>
</comment>
<dbReference type="GO" id="GO:0003677">
    <property type="term" value="F:DNA binding"/>
    <property type="evidence" value="ECO:0007669"/>
    <property type="project" value="UniProtKB-KW"/>
</dbReference>
<dbReference type="InterPro" id="IPR001138">
    <property type="entry name" value="Zn2Cys6_DnaBD"/>
</dbReference>
<dbReference type="SUPFAM" id="SSF52499">
    <property type="entry name" value="Isochorismatase-like hydrolases"/>
    <property type="match status" value="1"/>
</dbReference>
<dbReference type="PROSITE" id="PS50048">
    <property type="entry name" value="ZN2_CY6_FUNGAL_2"/>
    <property type="match status" value="1"/>
</dbReference>
<organism evidence="10">
    <name type="scientific">Talaromyces marneffei PM1</name>
    <dbReference type="NCBI Taxonomy" id="1077442"/>
    <lineage>
        <taxon>Eukaryota</taxon>
        <taxon>Fungi</taxon>
        <taxon>Dikarya</taxon>
        <taxon>Ascomycota</taxon>
        <taxon>Pezizomycotina</taxon>
        <taxon>Eurotiomycetes</taxon>
        <taxon>Eurotiomycetidae</taxon>
        <taxon>Eurotiales</taxon>
        <taxon>Trichocomaceae</taxon>
        <taxon>Talaromyces</taxon>
        <taxon>Talaromyces sect. Talaromyces</taxon>
    </lineage>
</organism>
<dbReference type="GO" id="GO:0005634">
    <property type="term" value="C:nucleus"/>
    <property type="evidence" value="ECO:0007669"/>
    <property type="project" value="UniProtKB-SubCell"/>
</dbReference>
<protein>
    <submittedName>
        <fullName evidence="10">Maleamate amidohydrolase</fullName>
    </submittedName>
</protein>
<evidence type="ECO:0000256" key="3">
    <source>
        <dbReference type="ARBA" id="ARBA00022723"/>
    </source>
</evidence>
<feature type="compositionally biased region" description="Basic and acidic residues" evidence="8">
    <location>
        <begin position="70"/>
        <end position="83"/>
    </location>
</feature>
<evidence type="ECO:0000256" key="5">
    <source>
        <dbReference type="ARBA" id="ARBA00023125"/>
    </source>
</evidence>
<dbReference type="InterPro" id="IPR000868">
    <property type="entry name" value="Isochorismatase-like_dom"/>
</dbReference>
<evidence type="ECO:0000256" key="2">
    <source>
        <dbReference type="ARBA" id="ARBA00006336"/>
    </source>
</evidence>
<sequence length="953" mass="104236">MEQQLPPDVRGSDQEHVKLTRATVACRRCRRLRTKCVYSNGKPPCEGCNRAGLDIAATCYFPARGHSRRDREFRVNKSNKSDRQLSSPGSSHDSVTIDSHISPILAQQGILSPSHSTGGNSVSLLKAMRNVLPPAREVIEGCKVFWTSFLQLGFFPKRLFLEKLSQDIDSVSLFVLLGILSNSCRFTPSLIKRYGSCQAAGDYFIGHATSLVLDALYEPSLENIQGFFLLALAQWGSGDKDKSSMNMGIAVRMAGILRLHREETYNLPPDATTDEIVNSEIARRTFWVLETEDNLHSSHASPVAFGADDITTLLPCEESDFAFGRIPSSRAALPGTKAAKLWPELTSLPSRSLFATLLQAHSLWGSVARKAWRADFCSEGPPPWDHTSTYAKMCQALTEWERDTPASHRWSVWNMRGHSAEQVHAAYLSVVMVTRLSHIVIRRIYLEEMIASVTQPGKDSAPPGFWNTIADELFENVFALHEPVNTFVSNRSPHEGFSATLLFSLYVCGTLYVHLLRMPALCPRLASRAQPSLSRTLEILEDLQNAWPLASRWLTVLRNSATSIPARSSTASSSSPQRDQLLADNGPSCPEIEVHGENGTRNNEGGGSLEMLSEAAVSAERNSIFPGGFIGPINRGNNVHGNQNKAIDEFLTFNASEGGSGFLIRHQDIYTDNGVLFDKELTEFLNQPSYGMVDIWVPPEQESSWMSSVIMSALSPSDYPAYAANISNKKQAPLGWGQRPALLILDVTKVYFSELSPTSLLSSSCGTGASVPPNVSRLIDAARAGGCPVIWARTVFTNSKLRDAGIWTQKVPGQLLEVFSNKNAEGLHEFLDGMTPSAESHSDSKSTVADLVIDKKFVSAFFGTNLAGQLAMIGADTVVLCGAKTGGEIRQSILDAQGLGFRGIVAADACADTCKETHFANLFDIHAKMGDVLTTDMAIEGLSKGWVWNTLEK</sequence>
<keyword evidence="3" id="KW-0479">Metal-binding</keyword>
<feature type="region of interest" description="Disordered" evidence="8">
    <location>
        <begin position="70"/>
        <end position="95"/>
    </location>
</feature>
<dbReference type="PANTHER" id="PTHR47338">
    <property type="entry name" value="ZN(II)2CYS6 TRANSCRIPTION FACTOR (EUROFUNG)-RELATED"/>
    <property type="match status" value="1"/>
</dbReference>
<evidence type="ECO:0000256" key="7">
    <source>
        <dbReference type="ARBA" id="ARBA00023242"/>
    </source>
</evidence>
<keyword evidence="4" id="KW-0805">Transcription regulation</keyword>
<evidence type="ECO:0000256" key="4">
    <source>
        <dbReference type="ARBA" id="ARBA00023015"/>
    </source>
</evidence>
<feature type="compositionally biased region" description="Low complexity" evidence="8">
    <location>
        <begin position="565"/>
        <end position="576"/>
    </location>
</feature>
<keyword evidence="5" id="KW-0238">DNA-binding</keyword>